<comment type="caution">
    <text evidence="3">The sequence shown here is derived from an EMBL/GenBank/DDBJ whole genome shotgun (WGS) entry which is preliminary data.</text>
</comment>
<dbReference type="EMBL" id="BMQA01000003">
    <property type="protein sequence ID" value="GGJ03568.1"/>
    <property type="molecule type" value="Genomic_DNA"/>
</dbReference>
<dbReference type="InterPro" id="IPR038721">
    <property type="entry name" value="IS701-like_DDE_dom"/>
</dbReference>
<protein>
    <recommendedName>
        <fullName evidence="2">Transposase IS701-like DDE domain-containing protein</fullName>
    </recommendedName>
</protein>
<accession>A0A917KA78</accession>
<dbReference type="AlphaFoldDB" id="A0A917KA78"/>
<feature type="domain" description="Transposase IS701-like DDE" evidence="2">
    <location>
        <begin position="2"/>
        <end position="116"/>
    </location>
</feature>
<dbReference type="Proteomes" id="UP000657574">
    <property type="component" value="Unassembled WGS sequence"/>
</dbReference>
<name>A0A917KA78_9ACTN</name>
<organism evidence="3 4">
    <name type="scientific">Streptomyces brasiliensis</name>
    <dbReference type="NCBI Taxonomy" id="1954"/>
    <lineage>
        <taxon>Bacteria</taxon>
        <taxon>Bacillati</taxon>
        <taxon>Actinomycetota</taxon>
        <taxon>Actinomycetes</taxon>
        <taxon>Kitasatosporales</taxon>
        <taxon>Streptomycetaceae</taxon>
        <taxon>Streptomyces</taxon>
    </lineage>
</organism>
<reference evidence="3" key="2">
    <citation type="submission" date="2020-09" db="EMBL/GenBank/DDBJ databases">
        <authorList>
            <person name="Sun Q."/>
            <person name="Ohkuma M."/>
        </authorList>
    </citation>
    <scope>NUCLEOTIDE SEQUENCE</scope>
    <source>
        <strain evidence="3">JCM 3086</strain>
    </source>
</reference>
<feature type="region of interest" description="Disordered" evidence="1">
    <location>
        <begin position="1"/>
        <end position="45"/>
    </location>
</feature>
<proteinExistence type="predicted"/>
<reference evidence="3" key="1">
    <citation type="journal article" date="2014" name="Int. J. Syst. Evol. Microbiol.">
        <title>Complete genome sequence of Corynebacterium casei LMG S-19264T (=DSM 44701T), isolated from a smear-ripened cheese.</title>
        <authorList>
            <consortium name="US DOE Joint Genome Institute (JGI-PGF)"/>
            <person name="Walter F."/>
            <person name="Albersmeier A."/>
            <person name="Kalinowski J."/>
            <person name="Ruckert C."/>
        </authorList>
    </citation>
    <scope>NUCLEOTIDE SEQUENCE</scope>
    <source>
        <strain evidence="3">JCM 3086</strain>
    </source>
</reference>
<dbReference type="RefSeq" id="WP_189309989.1">
    <property type="nucleotide sequence ID" value="NZ_BMQA01000003.1"/>
</dbReference>
<gene>
    <name evidence="3" type="ORF">GCM10010121_012370</name>
</gene>
<evidence type="ECO:0000259" key="2">
    <source>
        <dbReference type="Pfam" id="PF13546"/>
    </source>
</evidence>
<evidence type="ECO:0000313" key="3">
    <source>
        <dbReference type="EMBL" id="GGJ03568.1"/>
    </source>
</evidence>
<keyword evidence="4" id="KW-1185">Reference proteome</keyword>
<feature type="compositionally biased region" description="Basic and acidic residues" evidence="1">
    <location>
        <begin position="1"/>
        <end position="17"/>
    </location>
</feature>
<feature type="region of interest" description="Disordered" evidence="1">
    <location>
        <begin position="128"/>
        <end position="160"/>
    </location>
</feature>
<sequence>MSRSPWDHEPVDDRRIDLLMPAPTTAPHDGGALLPDDSGDRKSGHATAYVSRQCLASRGRVGNGIVAAATARADERVHHLPHTVPCQPAPALPQGPADPAFRTKGQLAAHLVLRARVATPYSVAVEPNTPLMTETGKSPPTVADHPADAMHSPSRRGRRHVTRRYRDAAPPENCPLPLVDVAFGFCRRQLPTSEPPVVSDSARAGHQPVQSRTRQPVRHPNQHCGRGKPPPESPCVNTPRIWFWIAFPYRSHGVSPKPRS</sequence>
<dbReference type="Pfam" id="PF13546">
    <property type="entry name" value="DDE_5"/>
    <property type="match status" value="1"/>
</dbReference>
<feature type="region of interest" description="Disordered" evidence="1">
    <location>
        <begin position="192"/>
        <end position="232"/>
    </location>
</feature>
<evidence type="ECO:0000313" key="4">
    <source>
        <dbReference type="Proteomes" id="UP000657574"/>
    </source>
</evidence>
<evidence type="ECO:0000256" key="1">
    <source>
        <dbReference type="SAM" id="MobiDB-lite"/>
    </source>
</evidence>